<proteinExistence type="inferred from homology"/>
<accession>M0NG41</accession>
<reference evidence="4 5" key="1">
    <citation type="journal article" date="2014" name="PLoS Genet.">
        <title>Phylogenetically driven sequencing of extremely halophilic archaea reveals strategies for static and dynamic osmo-response.</title>
        <authorList>
            <person name="Becker E.A."/>
            <person name="Seitzer P.M."/>
            <person name="Tritt A."/>
            <person name="Larsen D."/>
            <person name="Krusor M."/>
            <person name="Yao A.I."/>
            <person name="Wu D."/>
            <person name="Madern D."/>
            <person name="Eisen J.A."/>
            <person name="Darling A.E."/>
            <person name="Facciotti M.T."/>
        </authorList>
    </citation>
    <scope>NUCLEOTIDE SEQUENCE [LARGE SCALE GENOMIC DNA]</scope>
    <source>
        <strain evidence="4 5">JCM 13552</strain>
    </source>
</reference>
<dbReference type="PANTHER" id="PTHR12151:SF25">
    <property type="entry name" value="LINALOOL DEHYDRATASE_ISOMERASE DOMAIN-CONTAINING PROTEIN"/>
    <property type="match status" value="1"/>
</dbReference>
<dbReference type="SUPFAM" id="SSF52833">
    <property type="entry name" value="Thioredoxin-like"/>
    <property type="match status" value="1"/>
</dbReference>
<dbReference type="Proteomes" id="UP000011680">
    <property type="component" value="Unassembled WGS sequence"/>
</dbReference>
<feature type="binding site" evidence="2">
    <location>
        <position position="78"/>
    </location>
    <ligand>
        <name>Cu cation</name>
        <dbReference type="ChEBI" id="CHEBI:23378"/>
    </ligand>
</feature>
<dbReference type="InterPro" id="IPR003782">
    <property type="entry name" value="SCO1/SenC"/>
</dbReference>
<gene>
    <name evidence="4" type="ORF">C451_04376</name>
</gene>
<evidence type="ECO:0000313" key="5">
    <source>
        <dbReference type="Proteomes" id="UP000011680"/>
    </source>
</evidence>
<evidence type="ECO:0000256" key="2">
    <source>
        <dbReference type="PIRSR" id="PIRSR603782-1"/>
    </source>
</evidence>
<dbReference type="CDD" id="cd02968">
    <property type="entry name" value="SCO"/>
    <property type="match status" value="1"/>
</dbReference>
<keyword evidence="5" id="KW-1185">Reference proteome</keyword>
<dbReference type="EMBL" id="AOMF01000096">
    <property type="protein sequence ID" value="EMA56049.1"/>
    <property type="molecule type" value="Genomic_DNA"/>
</dbReference>
<dbReference type="InterPro" id="IPR036249">
    <property type="entry name" value="Thioredoxin-like_sf"/>
</dbReference>
<keyword evidence="3" id="KW-1015">Disulfide bond</keyword>
<dbReference type="GO" id="GO:0046872">
    <property type="term" value="F:metal ion binding"/>
    <property type="evidence" value="ECO:0007669"/>
    <property type="project" value="UniProtKB-KW"/>
</dbReference>
<evidence type="ECO:0000256" key="3">
    <source>
        <dbReference type="PIRSR" id="PIRSR603782-2"/>
    </source>
</evidence>
<dbReference type="Pfam" id="PF02630">
    <property type="entry name" value="SCO1-SenC"/>
    <property type="match status" value="1"/>
</dbReference>
<feature type="binding site" evidence="2">
    <location>
        <position position="176"/>
    </location>
    <ligand>
        <name>Cu cation</name>
        <dbReference type="ChEBI" id="CHEBI:23378"/>
    </ligand>
</feature>
<protein>
    <submittedName>
        <fullName evidence="4">Regulatory protein PrrC</fullName>
    </submittedName>
</protein>
<keyword evidence="2" id="KW-0186">Copper</keyword>
<name>M0NG41_9EURY</name>
<dbReference type="AlphaFoldDB" id="M0NG41"/>
<dbReference type="eggNOG" id="arCOG00313">
    <property type="taxonomic scope" value="Archaea"/>
</dbReference>
<dbReference type="STRING" id="1227457.C451_04376"/>
<organism evidence="4 5">
    <name type="scientific">Halococcus thailandensis JCM 13552</name>
    <dbReference type="NCBI Taxonomy" id="1227457"/>
    <lineage>
        <taxon>Archaea</taxon>
        <taxon>Methanobacteriati</taxon>
        <taxon>Methanobacteriota</taxon>
        <taxon>Stenosarchaea group</taxon>
        <taxon>Halobacteria</taxon>
        <taxon>Halobacteriales</taxon>
        <taxon>Halococcaceae</taxon>
        <taxon>Halococcus</taxon>
    </lineage>
</organism>
<feature type="binding site" evidence="2">
    <location>
        <position position="82"/>
    </location>
    <ligand>
        <name>Cu cation</name>
        <dbReference type="ChEBI" id="CHEBI:23378"/>
    </ligand>
</feature>
<comment type="similarity">
    <text evidence="1">Belongs to the SCO1/2 family.</text>
</comment>
<sequence>MGIGVASVATGCLGLTETNENVVLDEPDRKTESSDLPYPAWNEKIPDVTLPKPLTTQETVTLRNVDKPRLVEFFYSHCQTVCPVLTSTMRNIQTHSLNNGYGDQIEFFPITFDPERDDAKRLSTYADEMNINTDAKNWQFLRPKSKDRAKSVITDKFGFKFSRTHPENMDMYMFAHMPLILLVNADDYVERAYTSKSPDAEKIISNLKTIRNA</sequence>
<dbReference type="PATRIC" id="fig|1227457.3.peg.788"/>
<dbReference type="PANTHER" id="PTHR12151">
    <property type="entry name" value="ELECTRON TRANSPORT PROTIN SCO1/SENC FAMILY MEMBER"/>
    <property type="match status" value="1"/>
</dbReference>
<keyword evidence="2" id="KW-0479">Metal-binding</keyword>
<feature type="disulfide bond" description="Redox-active" evidence="3">
    <location>
        <begin position="78"/>
        <end position="82"/>
    </location>
</feature>
<dbReference type="Gene3D" id="3.40.30.10">
    <property type="entry name" value="Glutaredoxin"/>
    <property type="match status" value="1"/>
</dbReference>
<comment type="caution">
    <text evidence="4">The sequence shown here is derived from an EMBL/GenBank/DDBJ whole genome shotgun (WGS) entry which is preliminary data.</text>
</comment>
<evidence type="ECO:0000256" key="1">
    <source>
        <dbReference type="ARBA" id="ARBA00010996"/>
    </source>
</evidence>
<evidence type="ECO:0000313" key="4">
    <source>
        <dbReference type="EMBL" id="EMA56049.1"/>
    </source>
</evidence>